<keyword evidence="1" id="KW-0472">Membrane</keyword>
<reference evidence="2" key="1">
    <citation type="journal article" date="2020" name="Stud. Mycol.">
        <title>101 Dothideomycetes genomes: a test case for predicting lifestyles and emergence of pathogens.</title>
        <authorList>
            <person name="Haridas S."/>
            <person name="Albert R."/>
            <person name="Binder M."/>
            <person name="Bloem J."/>
            <person name="Labutti K."/>
            <person name="Salamov A."/>
            <person name="Andreopoulos B."/>
            <person name="Baker S."/>
            <person name="Barry K."/>
            <person name="Bills G."/>
            <person name="Bluhm B."/>
            <person name="Cannon C."/>
            <person name="Castanera R."/>
            <person name="Culley D."/>
            <person name="Daum C."/>
            <person name="Ezra D."/>
            <person name="Gonzalez J."/>
            <person name="Henrissat B."/>
            <person name="Kuo A."/>
            <person name="Liang C."/>
            <person name="Lipzen A."/>
            <person name="Lutzoni F."/>
            <person name="Magnuson J."/>
            <person name="Mondo S."/>
            <person name="Nolan M."/>
            <person name="Ohm R."/>
            <person name="Pangilinan J."/>
            <person name="Park H.-J."/>
            <person name="Ramirez L."/>
            <person name="Alfaro M."/>
            <person name="Sun H."/>
            <person name="Tritt A."/>
            <person name="Yoshinaga Y."/>
            <person name="Zwiers L.-H."/>
            <person name="Turgeon B."/>
            <person name="Goodwin S."/>
            <person name="Spatafora J."/>
            <person name="Crous P."/>
            <person name="Grigoriev I."/>
        </authorList>
    </citation>
    <scope>NUCLEOTIDE SEQUENCE</scope>
    <source>
        <strain evidence="2">HMLAC05119</strain>
    </source>
</reference>
<keyword evidence="1" id="KW-1133">Transmembrane helix</keyword>
<feature type="transmembrane region" description="Helical" evidence="1">
    <location>
        <begin position="6"/>
        <end position="26"/>
    </location>
</feature>
<proteinExistence type="predicted"/>
<accession>A0A6A5QPQ3</accession>
<organism evidence="2 3">
    <name type="scientific">Ampelomyces quisqualis</name>
    <name type="common">Powdery mildew agent</name>
    <dbReference type="NCBI Taxonomy" id="50730"/>
    <lineage>
        <taxon>Eukaryota</taxon>
        <taxon>Fungi</taxon>
        <taxon>Dikarya</taxon>
        <taxon>Ascomycota</taxon>
        <taxon>Pezizomycotina</taxon>
        <taxon>Dothideomycetes</taxon>
        <taxon>Pleosporomycetidae</taxon>
        <taxon>Pleosporales</taxon>
        <taxon>Pleosporineae</taxon>
        <taxon>Phaeosphaeriaceae</taxon>
        <taxon>Ampelomyces</taxon>
    </lineage>
</organism>
<sequence length="69" mass="8005">TNVCKTVATALYILYILAELHLSLLVKRLHFNRVIPTTTFCWGLVCPCMHWLPAELRRLSYHPHLVGFL</sequence>
<name>A0A6A5QPQ3_AMPQU</name>
<dbReference type="AlphaFoldDB" id="A0A6A5QPQ3"/>
<evidence type="ECO:0000256" key="1">
    <source>
        <dbReference type="SAM" id="Phobius"/>
    </source>
</evidence>
<keyword evidence="3" id="KW-1185">Reference proteome</keyword>
<dbReference type="EMBL" id="ML979134">
    <property type="protein sequence ID" value="KAF1917645.1"/>
    <property type="molecule type" value="Genomic_DNA"/>
</dbReference>
<gene>
    <name evidence="2" type="ORF">BDU57DRAFT_571209</name>
</gene>
<dbReference type="Proteomes" id="UP000800096">
    <property type="component" value="Unassembled WGS sequence"/>
</dbReference>
<feature type="non-terminal residue" evidence="2">
    <location>
        <position position="1"/>
    </location>
</feature>
<keyword evidence="1" id="KW-0812">Transmembrane</keyword>
<evidence type="ECO:0000313" key="2">
    <source>
        <dbReference type="EMBL" id="KAF1917645.1"/>
    </source>
</evidence>
<evidence type="ECO:0000313" key="3">
    <source>
        <dbReference type="Proteomes" id="UP000800096"/>
    </source>
</evidence>
<protein>
    <submittedName>
        <fullName evidence="2">Uncharacterized protein</fullName>
    </submittedName>
</protein>